<reference evidence="1" key="1">
    <citation type="journal article" date="2021" name="PeerJ">
        <title>Extensive microbial diversity within the chicken gut microbiome revealed by metagenomics and culture.</title>
        <authorList>
            <person name="Gilroy R."/>
            <person name="Ravi A."/>
            <person name="Getino M."/>
            <person name="Pursley I."/>
            <person name="Horton D.L."/>
            <person name="Alikhan N.F."/>
            <person name="Baker D."/>
            <person name="Gharbi K."/>
            <person name="Hall N."/>
            <person name="Watson M."/>
            <person name="Adriaenssens E.M."/>
            <person name="Foster-Nyarko E."/>
            <person name="Jarju S."/>
            <person name="Secka A."/>
            <person name="Antonio M."/>
            <person name="Oren A."/>
            <person name="Chaudhuri R.R."/>
            <person name="La Ragione R."/>
            <person name="Hildebrand F."/>
            <person name="Pallen M.J."/>
        </authorList>
    </citation>
    <scope>NUCLEOTIDE SEQUENCE</scope>
    <source>
        <strain evidence="1">CHK130-7132</strain>
    </source>
</reference>
<comment type="caution">
    <text evidence="1">The sequence shown here is derived from an EMBL/GenBank/DDBJ whole genome shotgun (WGS) entry which is preliminary data.</text>
</comment>
<reference evidence="1" key="2">
    <citation type="submission" date="2021-04" db="EMBL/GenBank/DDBJ databases">
        <authorList>
            <person name="Gilroy R."/>
        </authorList>
    </citation>
    <scope>NUCLEOTIDE SEQUENCE</scope>
    <source>
        <strain evidence="1">CHK130-7132</strain>
    </source>
</reference>
<proteinExistence type="predicted"/>
<dbReference type="AlphaFoldDB" id="A0A9D2TI30"/>
<evidence type="ECO:0000313" key="2">
    <source>
        <dbReference type="Proteomes" id="UP000823854"/>
    </source>
</evidence>
<protein>
    <submittedName>
        <fullName evidence="1">Uncharacterized protein</fullName>
    </submittedName>
</protein>
<organism evidence="1 2">
    <name type="scientific">Candidatus Brachybacterium intestinipullorum</name>
    <dbReference type="NCBI Taxonomy" id="2838512"/>
    <lineage>
        <taxon>Bacteria</taxon>
        <taxon>Bacillati</taxon>
        <taxon>Actinomycetota</taxon>
        <taxon>Actinomycetes</taxon>
        <taxon>Micrococcales</taxon>
        <taxon>Dermabacteraceae</taxon>
        <taxon>Brachybacterium</taxon>
    </lineage>
</organism>
<dbReference type="Gene3D" id="1.10.287.1060">
    <property type="entry name" value="ESAT-6-like"/>
    <property type="match status" value="1"/>
</dbReference>
<gene>
    <name evidence="1" type="ORF">H9932_08120</name>
</gene>
<accession>A0A9D2TI30</accession>
<evidence type="ECO:0000313" key="1">
    <source>
        <dbReference type="EMBL" id="HJC69628.1"/>
    </source>
</evidence>
<dbReference type="Proteomes" id="UP000823854">
    <property type="component" value="Unassembled WGS sequence"/>
</dbReference>
<dbReference type="EMBL" id="DWWC01000159">
    <property type="protein sequence ID" value="HJC69628.1"/>
    <property type="molecule type" value="Genomic_DNA"/>
</dbReference>
<name>A0A9D2TI30_9MICO</name>
<sequence>MNPEEGREVAQAVTQAGEHVLEVIDPLTNLVNSVEWVGPDYEGYREDWNAFVNGPVNDLLEAFRAKGEELTTHAEEQDATSNQQ</sequence>